<evidence type="ECO:0000256" key="1">
    <source>
        <dbReference type="SAM" id="SignalP"/>
    </source>
</evidence>
<name>A0A1M5G5L7_9BACT</name>
<dbReference type="Proteomes" id="UP000184368">
    <property type="component" value="Unassembled WGS sequence"/>
</dbReference>
<proteinExistence type="predicted"/>
<keyword evidence="1" id="KW-0732">Signal</keyword>
<gene>
    <name evidence="3" type="ORF">SAMN05444008_115112</name>
</gene>
<dbReference type="PANTHER" id="PTHR11731">
    <property type="entry name" value="PROTEASE FAMILY S9B,C DIPEPTIDYL-PEPTIDASE IV-RELATED"/>
    <property type="match status" value="1"/>
</dbReference>
<dbReference type="InterPro" id="IPR050278">
    <property type="entry name" value="Serine_Prot_S9B/DPPIV"/>
</dbReference>
<dbReference type="GO" id="GO:0006508">
    <property type="term" value="P:proteolysis"/>
    <property type="evidence" value="ECO:0007669"/>
    <property type="project" value="InterPro"/>
</dbReference>
<protein>
    <submittedName>
        <fullName evidence="3">Prolyl oligopeptidase family protein</fullName>
    </submittedName>
</protein>
<dbReference type="STRING" id="1302690.BUE76_10865"/>
<dbReference type="AlphaFoldDB" id="A0A1M5G5L7"/>
<feature type="domain" description="Peptidase S9 prolyl oligopeptidase catalytic" evidence="2">
    <location>
        <begin position="756"/>
        <end position="935"/>
    </location>
</feature>
<dbReference type="PANTHER" id="PTHR11731:SF193">
    <property type="entry name" value="DIPEPTIDYL PEPTIDASE 9"/>
    <property type="match status" value="1"/>
</dbReference>
<organism evidence="3 4">
    <name type="scientific">Cnuella takakiae</name>
    <dbReference type="NCBI Taxonomy" id="1302690"/>
    <lineage>
        <taxon>Bacteria</taxon>
        <taxon>Pseudomonadati</taxon>
        <taxon>Bacteroidota</taxon>
        <taxon>Chitinophagia</taxon>
        <taxon>Chitinophagales</taxon>
        <taxon>Chitinophagaceae</taxon>
        <taxon>Cnuella</taxon>
    </lineage>
</organism>
<dbReference type="GO" id="GO:0008236">
    <property type="term" value="F:serine-type peptidase activity"/>
    <property type="evidence" value="ECO:0007669"/>
    <property type="project" value="InterPro"/>
</dbReference>
<dbReference type="OrthoDB" id="9812921at2"/>
<reference evidence="3 4" key="1">
    <citation type="submission" date="2016-11" db="EMBL/GenBank/DDBJ databases">
        <authorList>
            <person name="Jaros S."/>
            <person name="Januszkiewicz K."/>
            <person name="Wedrychowicz H."/>
        </authorList>
    </citation>
    <scope>NUCLEOTIDE SEQUENCE [LARGE SCALE GENOMIC DNA]</scope>
    <source>
        <strain evidence="3 4">DSM 26897</strain>
    </source>
</reference>
<evidence type="ECO:0000259" key="2">
    <source>
        <dbReference type="Pfam" id="PF00326"/>
    </source>
</evidence>
<sequence>MRKIFCLLALVGATTMHAQKKPLDHTIYDGWQSIGERHLSADGKWVAYAVNPQEGDGTLYVQSIADKRIVRTIPRGYSALISADSRYLVCRIKPFYADTRAARIKKKKSEEMPKDSLAVLALGTDSLVKKAGIASYKIPQQSGQWLAYHKAQVPTRASVNTATQKTVDSLQKKVDSLMQLVVQIKQVKGGSADGMDAEDPADGAAGANTGTDLVLRNLATGKEHTFANIGDYVFDKKGNRLLMKALKAAKDSAIANAIVLYDLAKDKLDTILKGGNDFRGLALSEDGAKAAFVAERDSSTKALQKFYGVYLYQQGMDSARRIVFNNTPGLPQQWRVSEHSNITFSKSGNRLFFGTAPIAAPKDTSLAEIDQVKLDIWHYNDDYLQSQQLFTLQQDLKRNYTALFDIAAQKMLQLADKNFPVVLQTGDGDGRYFFVATDTGRRVQAQWSGRTLKDLYAIEPTTGKKILLATKLDGQTYASTTGKYMLWYDAAKRQYFCWDGTATRQVSKGIPHPLFDEEHDTPIEPGPYGVMGWHKADSFAYVYDRYDVWRLDPSGNLPAKNLFGTASGRKQAITYRFERTDTTNRFISFDEPLVFSAFDNKTKKKGLRLFQGGQLTGSDFLQPFSLGSPIKAKDAAVWAYTKESFTHAPNLFVSENLANEQRLSATNPQQAQYNWGTAELVRWKTFDGKQTEGILYKPEDFDSTKQYPMIAYFYEKLSDGLYSYNAPAPTPSRLNISFYVSRGYLVFAPDISYTKGQPAKDAYNYIVSGVQHLARNKWVDKKNLAVQGQSWGGYQVLALLVQTNMFKAAWAGAPVANMTSAYGGIRWESGVNRQFQYEKGQSRIGYTLWERPDLYLQNSPLFQLPKIKTPLVIMSNDADGAVPWYQGIELFTAMRRLNKPVWLLNYNGEAHNLVERKNRKDIQMRQQQYFDWMLKGAQPTKWITDGVPAVEKGKEWGLL</sequence>
<dbReference type="Pfam" id="PF00326">
    <property type="entry name" value="Peptidase_S9"/>
    <property type="match status" value="1"/>
</dbReference>
<dbReference type="SUPFAM" id="SSF82171">
    <property type="entry name" value="DPP6 N-terminal domain-like"/>
    <property type="match status" value="1"/>
</dbReference>
<dbReference type="SUPFAM" id="SSF53474">
    <property type="entry name" value="alpha/beta-Hydrolases"/>
    <property type="match status" value="1"/>
</dbReference>
<dbReference type="InterPro" id="IPR001375">
    <property type="entry name" value="Peptidase_S9_cat"/>
</dbReference>
<dbReference type="GO" id="GO:0008239">
    <property type="term" value="F:dipeptidyl-peptidase activity"/>
    <property type="evidence" value="ECO:0007669"/>
    <property type="project" value="TreeGrafter"/>
</dbReference>
<feature type="signal peptide" evidence="1">
    <location>
        <begin position="1"/>
        <end position="18"/>
    </location>
</feature>
<keyword evidence="4" id="KW-1185">Reference proteome</keyword>
<dbReference type="Gene3D" id="3.40.50.1820">
    <property type="entry name" value="alpha/beta hydrolase"/>
    <property type="match status" value="1"/>
</dbReference>
<dbReference type="InterPro" id="IPR029058">
    <property type="entry name" value="AB_hydrolase_fold"/>
</dbReference>
<accession>A0A1M5G5L7</accession>
<evidence type="ECO:0000313" key="4">
    <source>
        <dbReference type="Proteomes" id="UP000184368"/>
    </source>
</evidence>
<evidence type="ECO:0000313" key="3">
    <source>
        <dbReference type="EMBL" id="SHF99023.1"/>
    </source>
</evidence>
<dbReference type="EMBL" id="FQUO01000015">
    <property type="protein sequence ID" value="SHF99023.1"/>
    <property type="molecule type" value="Genomic_DNA"/>
</dbReference>
<feature type="chain" id="PRO_5013200368" evidence="1">
    <location>
        <begin position="19"/>
        <end position="959"/>
    </location>
</feature>